<dbReference type="AlphaFoldDB" id="A0A380BNJ7"/>
<dbReference type="PROSITE" id="PS51729">
    <property type="entry name" value="GNAT_YJDJ"/>
    <property type="match status" value="1"/>
</dbReference>
<dbReference type="InterPro" id="IPR031165">
    <property type="entry name" value="GNAT_YJDJ"/>
</dbReference>
<accession>A0A380BNJ7</accession>
<dbReference type="SUPFAM" id="SSF55729">
    <property type="entry name" value="Acyl-CoA N-acyltransferases (Nat)"/>
    <property type="match status" value="1"/>
</dbReference>
<name>A0A380BNJ7_SPHSI</name>
<dbReference type="Pfam" id="PF14542">
    <property type="entry name" value="Acetyltransf_CG"/>
    <property type="match status" value="1"/>
</dbReference>
<organism evidence="2 3">
    <name type="scientific">Sphingobacterium spiritivorum</name>
    <name type="common">Flavobacterium spiritivorum</name>
    <dbReference type="NCBI Taxonomy" id="258"/>
    <lineage>
        <taxon>Bacteria</taxon>
        <taxon>Pseudomonadati</taxon>
        <taxon>Bacteroidota</taxon>
        <taxon>Sphingobacteriia</taxon>
        <taxon>Sphingobacteriales</taxon>
        <taxon>Sphingobacteriaceae</taxon>
        <taxon>Sphingobacterium</taxon>
    </lineage>
</organism>
<sequence length="143" mass="16669">MEIKHVQEGQKGYFSMMDQDIEAGRITYTYAGETKIIIDHTDVNDEYRGQSIGKKIVLEIVDFARTNHIKILPCAHLPNRYLTRRRRSKTYCFNTERLDNSGRGRQLTQEWLCCICISMDYRFAAVLNSNFELKTLSLSIIPK</sequence>
<evidence type="ECO:0000259" key="1">
    <source>
        <dbReference type="PROSITE" id="PS51729"/>
    </source>
</evidence>
<reference evidence="2 3" key="1">
    <citation type="submission" date="2018-06" db="EMBL/GenBank/DDBJ databases">
        <authorList>
            <consortium name="Pathogen Informatics"/>
            <person name="Doyle S."/>
        </authorList>
    </citation>
    <scope>NUCLEOTIDE SEQUENCE [LARGE SCALE GENOMIC DNA]</scope>
    <source>
        <strain evidence="2 3">NCTC11388</strain>
    </source>
</reference>
<proteinExistence type="predicted"/>
<dbReference type="InterPro" id="IPR016181">
    <property type="entry name" value="Acyl_CoA_acyltransferase"/>
</dbReference>
<dbReference type="Gene3D" id="3.40.630.30">
    <property type="match status" value="1"/>
</dbReference>
<evidence type="ECO:0000313" key="3">
    <source>
        <dbReference type="Proteomes" id="UP000254893"/>
    </source>
</evidence>
<dbReference type="RefSeq" id="WP_258862050.1">
    <property type="nucleotide sequence ID" value="NZ_UGYW01000002.1"/>
</dbReference>
<dbReference type="EMBL" id="UGYW01000002">
    <property type="protein sequence ID" value="SUJ04342.1"/>
    <property type="molecule type" value="Genomic_DNA"/>
</dbReference>
<evidence type="ECO:0000313" key="2">
    <source>
        <dbReference type="EMBL" id="SUJ04342.1"/>
    </source>
</evidence>
<feature type="domain" description="N-acetyltransferase" evidence="1">
    <location>
        <begin position="6"/>
        <end position="93"/>
    </location>
</feature>
<dbReference type="Proteomes" id="UP000254893">
    <property type="component" value="Unassembled WGS sequence"/>
</dbReference>
<protein>
    <recommendedName>
        <fullName evidence="1">N-acetyltransferase domain-containing protein</fullName>
    </recommendedName>
</protein>
<gene>
    <name evidence="2" type="ORF">NCTC11388_01349</name>
</gene>